<keyword evidence="6" id="KW-0479">Metal-binding</keyword>
<evidence type="ECO:0000313" key="16">
    <source>
        <dbReference type="RefSeq" id="XP_016941529.3"/>
    </source>
</evidence>
<evidence type="ECO:0000313" key="15">
    <source>
        <dbReference type="Proteomes" id="UP001652628"/>
    </source>
</evidence>
<reference evidence="16" key="1">
    <citation type="submission" date="2025-08" db="UniProtKB">
        <authorList>
            <consortium name="RefSeq"/>
        </authorList>
    </citation>
    <scope>IDENTIFICATION</scope>
</reference>
<evidence type="ECO:0000256" key="2">
    <source>
        <dbReference type="ARBA" id="ARBA00004308"/>
    </source>
</evidence>
<evidence type="ECO:0000256" key="8">
    <source>
        <dbReference type="ARBA" id="ARBA00022786"/>
    </source>
</evidence>
<keyword evidence="13" id="KW-1133">Transmembrane helix</keyword>
<organism evidence="15 16">
    <name type="scientific">Drosophila suzukii</name>
    <name type="common">Spotted-wing drosophila fruit fly</name>
    <dbReference type="NCBI Taxonomy" id="28584"/>
    <lineage>
        <taxon>Eukaryota</taxon>
        <taxon>Metazoa</taxon>
        <taxon>Ecdysozoa</taxon>
        <taxon>Arthropoda</taxon>
        <taxon>Hexapoda</taxon>
        <taxon>Insecta</taxon>
        <taxon>Pterygota</taxon>
        <taxon>Neoptera</taxon>
        <taxon>Endopterygota</taxon>
        <taxon>Diptera</taxon>
        <taxon>Brachycera</taxon>
        <taxon>Muscomorpha</taxon>
        <taxon>Ephydroidea</taxon>
        <taxon>Drosophilidae</taxon>
        <taxon>Drosophila</taxon>
        <taxon>Sophophora</taxon>
    </lineage>
</organism>
<evidence type="ECO:0000256" key="7">
    <source>
        <dbReference type="ARBA" id="ARBA00022771"/>
    </source>
</evidence>
<evidence type="ECO:0000256" key="1">
    <source>
        <dbReference type="ARBA" id="ARBA00000900"/>
    </source>
</evidence>
<evidence type="ECO:0000256" key="6">
    <source>
        <dbReference type="ARBA" id="ARBA00022723"/>
    </source>
</evidence>
<dbReference type="RefSeq" id="XP_016941529.3">
    <property type="nucleotide sequence ID" value="XM_017086040.4"/>
</dbReference>
<accession>A0AB39ZRF8</accession>
<dbReference type="SUPFAM" id="SSF57850">
    <property type="entry name" value="RING/U-box"/>
    <property type="match status" value="1"/>
</dbReference>
<feature type="compositionally biased region" description="Basic and acidic residues" evidence="12">
    <location>
        <begin position="1"/>
        <end position="13"/>
    </location>
</feature>
<dbReference type="GO" id="GO:0061630">
    <property type="term" value="F:ubiquitin protein ligase activity"/>
    <property type="evidence" value="ECO:0007669"/>
    <property type="project" value="UniProtKB-EC"/>
</dbReference>
<gene>
    <name evidence="16" type="primary">LOC108018483</name>
</gene>
<keyword evidence="10 13" id="KW-0472">Membrane</keyword>
<dbReference type="GeneID" id="108018483"/>
<feature type="domain" description="RING-type" evidence="14">
    <location>
        <begin position="36"/>
        <end position="77"/>
    </location>
</feature>
<keyword evidence="9" id="KW-0862">Zinc</keyword>
<keyword evidence="5" id="KW-0808">Transferase</keyword>
<dbReference type="Gene3D" id="3.30.40.10">
    <property type="entry name" value="Zinc/RING finger domain, C3HC4 (zinc finger)"/>
    <property type="match status" value="1"/>
</dbReference>
<proteinExistence type="predicted"/>
<comment type="subcellular location">
    <subcellularLocation>
        <location evidence="2">Endomembrane system</location>
    </subcellularLocation>
</comment>
<dbReference type="EC" id="2.3.2.27" evidence="4"/>
<dbReference type="InterPro" id="IPR045103">
    <property type="entry name" value="RNF5/RNF185-like"/>
</dbReference>
<evidence type="ECO:0000259" key="14">
    <source>
        <dbReference type="PROSITE" id="PS50089"/>
    </source>
</evidence>
<evidence type="ECO:0000256" key="5">
    <source>
        <dbReference type="ARBA" id="ARBA00022679"/>
    </source>
</evidence>
<dbReference type="PANTHER" id="PTHR12313">
    <property type="entry name" value="E3 UBIQUITIN-PROTEIN LIGASE RNF5-RELATED"/>
    <property type="match status" value="1"/>
</dbReference>
<keyword evidence="7 11" id="KW-0863">Zinc-finger</keyword>
<comment type="catalytic activity">
    <reaction evidence="1">
        <text>S-ubiquitinyl-[E2 ubiquitin-conjugating enzyme]-L-cysteine + [acceptor protein]-L-lysine = [E2 ubiquitin-conjugating enzyme]-L-cysteine + N(6)-ubiquitinyl-[acceptor protein]-L-lysine.</text>
        <dbReference type="EC" id="2.3.2.27"/>
    </reaction>
</comment>
<dbReference type="AlphaFoldDB" id="A0AB39ZRF8"/>
<sequence>MAQVNRAEDKSTQKDSSGNSDDDERSAKDQHSYFTCLVCMRTAHIPRVSFCGHHFCAKCIRDWMKTQRSRAKCPYCQSRVGENTLITVRHSRSLERSLSCRTIQEQRRRMLKTGEYVRELAILPEASMFMRGYIEYTPEAMPRIRALPPQMLRQLSSQPTRRKFLDPMLFQRGLTYIIMLFLFVMYQNGI</sequence>
<evidence type="ECO:0000256" key="9">
    <source>
        <dbReference type="ARBA" id="ARBA00022833"/>
    </source>
</evidence>
<dbReference type="GO" id="GO:0006511">
    <property type="term" value="P:ubiquitin-dependent protein catabolic process"/>
    <property type="evidence" value="ECO:0007669"/>
    <property type="project" value="InterPro"/>
</dbReference>
<keyword evidence="15" id="KW-1185">Reference proteome</keyword>
<dbReference type="Proteomes" id="UP001652628">
    <property type="component" value="Chromosome 3"/>
</dbReference>
<evidence type="ECO:0000256" key="13">
    <source>
        <dbReference type="SAM" id="Phobius"/>
    </source>
</evidence>
<evidence type="ECO:0000256" key="12">
    <source>
        <dbReference type="SAM" id="MobiDB-lite"/>
    </source>
</evidence>
<comment type="pathway">
    <text evidence="3">Protein modification; protein ubiquitination.</text>
</comment>
<dbReference type="PROSITE" id="PS50089">
    <property type="entry name" value="ZF_RING_2"/>
    <property type="match status" value="1"/>
</dbReference>
<name>A0AB39ZRF8_DROSZ</name>
<dbReference type="InterPro" id="IPR001841">
    <property type="entry name" value="Znf_RING"/>
</dbReference>
<dbReference type="PROSITE" id="PS00518">
    <property type="entry name" value="ZF_RING_1"/>
    <property type="match status" value="1"/>
</dbReference>
<dbReference type="GO" id="GO:0005783">
    <property type="term" value="C:endoplasmic reticulum"/>
    <property type="evidence" value="ECO:0007669"/>
    <property type="project" value="InterPro"/>
</dbReference>
<dbReference type="SMART" id="SM00184">
    <property type="entry name" value="RING"/>
    <property type="match status" value="1"/>
</dbReference>
<feature type="region of interest" description="Disordered" evidence="12">
    <location>
        <begin position="1"/>
        <end position="26"/>
    </location>
</feature>
<dbReference type="GO" id="GO:0008270">
    <property type="term" value="F:zinc ion binding"/>
    <property type="evidence" value="ECO:0007669"/>
    <property type="project" value="UniProtKB-KW"/>
</dbReference>
<feature type="transmembrane region" description="Helical" evidence="13">
    <location>
        <begin position="169"/>
        <end position="186"/>
    </location>
</feature>
<keyword evidence="8" id="KW-0833">Ubl conjugation pathway</keyword>
<evidence type="ECO:0000256" key="11">
    <source>
        <dbReference type="PROSITE-ProRule" id="PRU00175"/>
    </source>
</evidence>
<evidence type="ECO:0000256" key="4">
    <source>
        <dbReference type="ARBA" id="ARBA00012483"/>
    </source>
</evidence>
<evidence type="ECO:0000256" key="3">
    <source>
        <dbReference type="ARBA" id="ARBA00004906"/>
    </source>
</evidence>
<protein>
    <recommendedName>
        <fullName evidence="4">RING-type E3 ubiquitin transferase</fullName>
        <ecNumber evidence="4">2.3.2.27</ecNumber>
    </recommendedName>
</protein>
<dbReference type="InterPro" id="IPR013083">
    <property type="entry name" value="Znf_RING/FYVE/PHD"/>
</dbReference>
<dbReference type="Pfam" id="PF13639">
    <property type="entry name" value="zf-RING_2"/>
    <property type="match status" value="1"/>
</dbReference>
<evidence type="ECO:0000256" key="10">
    <source>
        <dbReference type="ARBA" id="ARBA00023136"/>
    </source>
</evidence>
<keyword evidence="13" id="KW-0812">Transmembrane</keyword>
<dbReference type="InterPro" id="IPR017907">
    <property type="entry name" value="Znf_RING_CS"/>
</dbReference>